<keyword evidence="2" id="KW-1133">Transmembrane helix</keyword>
<dbReference type="AlphaFoldDB" id="A0AA90HDY9"/>
<protein>
    <submittedName>
        <fullName evidence="3">Uncharacterized protein</fullName>
    </submittedName>
</protein>
<sequence>MGVPGGGDDDYRSIVFDESFVRAARIREYSADERLDDGGRAVAPRHAWDPFSRHRQAFALVLLMALAFGTAIFLGIRHPYRPVAVPASGPLRVSLVALTPSGPVPAAEDDQLYARSGAGRWAVGAAGITLPRAHAVGRYSADQVLVALDIAKRYLTASSLDTAELTDGDLNEVEDLLAPGELDQFKRSLTSPADDGRHAATGWLVRFDLPHVVLADDRIRVRGTVSVTGGTRDLEVLTDHTMVYTVRPAGDLTRPPSLFTVRRELRMSFTREDLLTGRVEVDQAAVEAGPLACGTRLAASFEPLMAGQSAPPPAGTDPYRRTTAVAAACHPMATPPTPAPTATQPAPHGTTGRHH</sequence>
<name>A0AA90HDY9_9ACTN</name>
<proteinExistence type="predicted"/>
<feature type="region of interest" description="Disordered" evidence="1">
    <location>
        <begin position="330"/>
        <end position="355"/>
    </location>
</feature>
<evidence type="ECO:0000256" key="2">
    <source>
        <dbReference type="SAM" id="Phobius"/>
    </source>
</evidence>
<feature type="compositionally biased region" description="Low complexity" evidence="1">
    <location>
        <begin position="340"/>
        <end position="355"/>
    </location>
</feature>
<evidence type="ECO:0000313" key="3">
    <source>
        <dbReference type="EMBL" id="MDI5973132.1"/>
    </source>
</evidence>
<organism evidence="3">
    <name type="scientific">Streptantibioticus silvisoli</name>
    <dbReference type="NCBI Taxonomy" id="2705255"/>
    <lineage>
        <taxon>Bacteria</taxon>
        <taxon>Bacillati</taxon>
        <taxon>Actinomycetota</taxon>
        <taxon>Actinomycetes</taxon>
        <taxon>Kitasatosporales</taxon>
        <taxon>Streptomycetaceae</taxon>
        <taxon>Streptantibioticus</taxon>
    </lineage>
</organism>
<evidence type="ECO:0000256" key="1">
    <source>
        <dbReference type="SAM" id="MobiDB-lite"/>
    </source>
</evidence>
<comment type="caution">
    <text evidence="3">The sequence shown here is derived from an EMBL/GenBank/DDBJ whole genome shotgun (WGS) entry which is preliminary data.</text>
</comment>
<feature type="transmembrane region" description="Helical" evidence="2">
    <location>
        <begin position="57"/>
        <end position="76"/>
    </location>
</feature>
<keyword evidence="2" id="KW-0472">Membrane</keyword>
<accession>A0AA90HDY9</accession>
<dbReference type="EMBL" id="JABXJJ020000041">
    <property type="protein sequence ID" value="MDI5973132.1"/>
    <property type="molecule type" value="Genomic_DNA"/>
</dbReference>
<reference evidence="3" key="1">
    <citation type="submission" date="2023-05" db="EMBL/GenBank/DDBJ databases">
        <title>Streptantibioticus silvisoli sp. nov., acidotolerant actinomycetes 1 from pine litter.</title>
        <authorList>
            <person name="Swiecimska M."/>
            <person name="Golinska P."/>
            <person name="Sangal V."/>
            <person name="Wachnowicz B."/>
            <person name="Goodfellow M."/>
        </authorList>
    </citation>
    <scope>NUCLEOTIDE SEQUENCE</scope>
    <source>
        <strain evidence="3">SL13</strain>
    </source>
</reference>
<keyword evidence="2" id="KW-0812">Transmembrane</keyword>
<gene>
    <name evidence="3" type="ORF">POF50_027940</name>
</gene>